<dbReference type="Pfam" id="PF09446">
    <property type="entry name" value="VMA21"/>
    <property type="match status" value="1"/>
</dbReference>
<keyword evidence="3 7" id="KW-1133">Transmembrane helix</keyword>
<keyword evidence="2" id="KW-0256">Endoplasmic reticulum</keyword>
<evidence type="ECO:0000313" key="9">
    <source>
        <dbReference type="Proteomes" id="UP000193920"/>
    </source>
</evidence>
<dbReference type="InterPro" id="IPR019013">
    <property type="entry name" value="Vma21"/>
</dbReference>
<dbReference type="GO" id="GO:0070072">
    <property type="term" value="P:vacuolar proton-transporting V-type ATPase complex assembly"/>
    <property type="evidence" value="ECO:0007669"/>
    <property type="project" value="InterPro"/>
</dbReference>
<evidence type="ECO:0000256" key="7">
    <source>
        <dbReference type="SAM" id="Phobius"/>
    </source>
</evidence>
<sequence>MTKKDAKATSSPVKEKAETVPTEPASTSETKPENTTINQPEKPRVYNKKIPWWILTKLLFFTFLLFGLPIFTYFYTQAYVFPYEPVYCAVAAVVSVNIVLVLYILVAALSDRPSKDDKKKNE</sequence>
<evidence type="ECO:0000256" key="6">
    <source>
        <dbReference type="SAM" id="MobiDB-lite"/>
    </source>
</evidence>
<feature type="transmembrane region" description="Helical" evidence="7">
    <location>
        <begin position="86"/>
        <end position="110"/>
    </location>
</feature>
<feature type="compositionally biased region" description="Basic and acidic residues" evidence="6">
    <location>
        <begin position="1"/>
        <end position="18"/>
    </location>
</feature>
<evidence type="ECO:0008006" key="10">
    <source>
        <dbReference type="Google" id="ProtNLM"/>
    </source>
</evidence>
<evidence type="ECO:0000256" key="5">
    <source>
        <dbReference type="ARBA" id="ARBA00023329"/>
    </source>
</evidence>
<evidence type="ECO:0000256" key="3">
    <source>
        <dbReference type="ARBA" id="ARBA00022989"/>
    </source>
</evidence>
<keyword evidence="9" id="KW-1185">Reference proteome</keyword>
<reference evidence="8 9" key="1">
    <citation type="submission" date="2016-08" db="EMBL/GenBank/DDBJ databases">
        <title>A Parts List for Fungal Cellulosomes Revealed by Comparative Genomics.</title>
        <authorList>
            <consortium name="DOE Joint Genome Institute"/>
            <person name="Haitjema C.H."/>
            <person name="Gilmore S.P."/>
            <person name="Henske J.K."/>
            <person name="Solomon K.V."/>
            <person name="De Groot R."/>
            <person name="Kuo A."/>
            <person name="Mondo S.J."/>
            <person name="Salamov A.A."/>
            <person name="Labutti K."/>
            <person name="Zhao Z."/>
            <person name="Chiniquy J."/>
            <person name="Barry K."/>
            <person name="Brewer H.M."/>
            <person name="Purvine S.O."/>
            <person name="Wright A.T."/>
            <person name="Boxma B."/>
            <person name="Van Alen T."/>
            <person name="Hackstein J.H."/>
            <person name="Baker S.E."/>
            <person name="Grigoriev I.V."/>
            <person name="O'Malley M.A."/>
        </authorList>
    </citation>
    <scope>NUCLEOTIDE SEQUENCE [LARGE SCALE GENOMIC DNA]</scope>
    <source>
        <strain evidence="8 9">G1</strain>
    </source>
</reference>
<organism evidence="8 9">
    <name type="scientific">Neocallimastix californiae</name>
    <dbReference type="NCBI Taxonomy" id="1754190"/>
    <lineage>
        <taxon>Eukaryota</taxon>
        <taxon>Fungi</taxon>
        <taxon>Fungi incertae sedis</taxon>
        <taxon>Chytridiomycota</taxon>
        <taxon>Chytridiomycota incertae sedis</taxon>
        <taxon>Neocallimastigomycetes</taxon>
        <taxon>Neocallimastigales</taxon>
        <taxon>Neocallimastigaceae</taxon>
        <taxon>Neocallimastix</taxon>
    </lineage>
</organism>
<dbReference type="AlphaFoldDB" id="A0A1Y2D6G9"/>
<dbReference type="GO" id="GO:0031410">
    <property type="term" value="C:cytoplasmic vesicle"/>
    <property type="evidence" value="ECO:0007669"/>
    <property type="project" value="UniProtKB-KW"/>
</dbReference>
<feature type="region of interest" description="Disordered" evidence="6">
    <location>
        <begin position="1"/>
        <end position="40"/>
    </location>
</feature>
<accession>A0A1Y2D6G9</accession>
<evidence type="ECO:0000256" key="4">
    <source>
        <dbReference type="ARBA" id="ARBA00023136"/>
    </source>
</evidence>
<comment type="caution">
    <text evidence="8">The sequence shown here is derived from an EMBL/GenBank/DDBJ whole genome shotgun (WGS) entry which is preliminary data.</text>
</comment>
<evidence type="ECO:0000313" key="8">
    <source>
        <dbReference type="EMBL" id="ORY54901.1"/>
    </source>
</evidence>
<name>A0A1Y2D6G9_9FUNG</name>
<evidence type="ECO:0000256" key="1">
    <source>
        <dbReference type="ARBA" id="ARBA00022692"/>
    </source>
</evidence>
<keyword evidence="5" id="KW-0968">Cytoplasmic vesicle</keyword>
<keyword evidence="1 7" id="KW-0812">Transmembrane</keyword>
<evidence type="ECO:0000256" key="2">
    <source>
        <dbReference type="ARBA" id="ARBA00022824"/>
    </source>
</evidence>
<feature type="transmembrane region" description="Helical" evidence="7">
    <location>
        <begin position="52"/>
        <end position="74"/>
    </location>
</feature>
<feature type="compositionally biased region" description="Polar residues" evidence="6">
    <location>
        <begin position="24"/>
        <end position="39"/>
    </location>
</feature>
<proteinExistence type="predicted"/>
<gene>
    <name evidence="8" type="ORF">LY90DRAFT_507321</name>
</gene>
<keyword evidence="4 7" id="KW-0472">Membrane</keyword>
<protein>
    <recommendedName>
        <fullName evidence="10">Vacuolar ATPase assembly integral membrane protein VMA21</fullName>
    </recommendedName>
</protein>
<dbReference type="Proteomes" id="UP000193920">
    <property type="component" value="Unassembled WGS sequence"/>
</dbReference>
<dbReference type="EMBL" id="MCOG01000081">
    <property type="protein sequence ID" value="ORY54901.1"/>
    <property type="molecule type" value="Genomic_DNA"/>
</dbReference>